<gene>
    <name evidence="2" type="ORF">HK097_004865</name>
</gene>
<proteinExistence type="predicted"/>
<feature type="compositionally biased region" description="Polar residues" evidence="1">
    <location>
        <begin position="49"/>
        <end position="74"/>
    </location>
</feature>
<name>A0AAD5X8Z2_9FUNG</name>
<organism evidence="2 3">
    <name type="scientific">Rhizophlyctis rosea</name>
    <dbReference type="NCBI Taxonomy" id="64517"/>
    <lineage>
        <taxon>Eukaryota</taxon>
        <taxon>Fungi</taxon>
        <taxon>Fungi incertae sedis</taxon>
        <taxon>Chytridiomycota</taxon>
        <taxon>Chytridiomycota incertae sedis</taxon>
        <taxon>Chytridiomycetes</taxon>
        <taxon>Rhizophlyctidales</taxon>
        <taxon>Rhizophlyctidaceae</taxon>
        <taxon>Rhizophlyctis</taxon>
    </lineage>
</organism>
<keyword evidence="3" id="KW-1185">Reference proteome</keyword>
<protein>
    <submittedName>
        <fullName evidence="2">Uncharacterized protein</fullName>
    </submittedName>
</protein>
<dbReference type="AlphaFoldDB" id="A0AAD5X8Z2"/>
<comment type="caution">
    <text evidence="2">The sequence shown here is derived from an EMBL/GenBank/DDBJ whole genome shotgun (WGS) entry which is preliminary data.</text>
</comment>
<dbReference type="EMBL" id="JADGJD010000023">
    <property type="protein sequence ID" value="KAJ3056712.1"/>
    <property type="molecule type" value="Genomic_DNA"/>
</dbReference>
<feature type="compositionally biased region" description="Low complexity" evidence="1">
    <location>
        <begin position="31"/>
        <end position="48"/>
    </location>
</feature>
<evidence type="ECO:0000313" key="2">
    <source>
        <dbReference type="EMBL" id="KAJ3056712.1"/>
    </source>
</evidence>
<feature type="compositionally biased region" description="Low complexity" evidence="1">
    <location>
        <begin position="92"/>
        <end position="124"/>
    </location>
</feature>
<evidence type="ECO:0000256" key="1">
    <source>
        <dbReference type="SAM" id="MobiDB-lite"/>
    </source>
</evidence>
<accession>A0AAD5X8Z2</accession>
<reference evidence="2" key="1">
    <citation type="submission" date="2020-05" db="EMBL/GenBank/DDBJ databases">
        <title>Phylogenomic resolution of chytrid fungi.</title>
        <authorList>
            <person name="Stajich J.E."/>
            <person name="Amses K."/>
            <person name="Simmons R."/>
            <person name="Seto K."/>
            <person name="Myers J."/>
            <person name="Bonds A."/>
            <person name="Quandt C.A."/>
            <person name="Barry K."/>
            <person name="Liu P."/>
            <person name="Grigoriev I."/>
            <person name="Longcore J.E."/>
            <person name="James T.Y."/>
        </authorList>
    </citation>
    <scope>NUCLEOTIDE SEQUENCE</scope>
    <source>
        <strain evidence="2">JEL0318</strain>
    </source>
</reference>
<dbReference type="Proteomes" id="UP001212841">
    <property type="component" value="Unassembled WGS sequence"/>
</dbReference>
<evidence type="ECO:0000313" key="3">
    <source>
        <dbReference type="Proteomes" id="UP001212841"/>
    </source>
</evidence>
<sequence length="195" mass="20998">MKLLTTITKNQKDRNDATALRLEKLITKIQNKNSPSASAPKPSSSSNKTVTSDQTQPSGTQIATSRREGTSQINYKLFSRTGEKTAYPSIQKSKPTTTKKAAPAKARTGKTKATTATKKSSTTTKKAATIKKPGTKHLAKTTAAQKAKTDINTTAATKKSSTTTKKVAAPEPTYSCRCGNEDEPPMIECSRCRSW</sequence>
<feature type="region of interest" description="Disordered" evidence="1">
    <location>
        <begin position="26"/>
        <end position="124"/>
    </location>
</feature>